<dbReference type="Gene3D" id="1.10.10.10">
    <property type="entry name" value="Winged helix-like DNA-binding domain superfamily/Winged helix DNA-binding domain"/>
    <property type="match status" value="1"/>
</dbReference>
<dbReference type="Pfam" id="PF00126">
    <property type="entry name" value="HTH_1"/>
    <property type="match status" value="1"/>
</dbReference>
<evidence type="ECO:0000256" key="3">
    <source>
        <dbReference type="ARBA" id="ARBA00023125"/>
    </source>
</evidence>
<dbReference type="InterPro" id="IPR036388">
    <property type="entry name" value="WH-like_DNA-bd_sf"/>
</dbReference>
<reference evidence="6 7" key="1">
    <citation type="submission" date="2015-09" db="EMBL/GenBank/DDBJ databases">
        <authorList>
            <consortium name="Swine Surveillance"/>
        </authorList>
    </citation>
    <scope>NUCLEOTIDE SEQUENCE [LARGE SCALE GENOMIC DNA]</scope>
    <source>
        <strain evidence="6 7">CECT 7688</strain>
    </source>
</reference>
<dbReference type="Gene3D" id="3.40.190.10">
    <property type="entry name" value="Periplasmic binding protein-like II"/>
    <property type="match status" value="2"/>
</dbReference>
<dbReference type="GO" id="GO:0006351">
    <property type="term" value="P:DNA-templated transcription"/>
    <property type="evidence" value="ECO:0007669"/>
    <property type="project" value="TreeGrafter"/>
</dbReference>
<dbReference type="STRING" id="321267.SHM7688_03561"/>
<evidence type="ECO:0000313" key="6">
    <source>
        <dbReference type="EMBL" id="CUH54091.1"/>
    </source>
</evidence>
<feature type="domain" description="HTH lysR-type" evidence="5">
    <location>
        <begin position="9"/>
        <end position="66"/>
    </location>
</feature>
<dbReference type="InterPro" id="IPR005119">
    <property type="entry name" value="LysR_subst-bd"/>
</dbReference>
<name>A0A0P1ETX4_9RHOB</name>
<dbReference type="PANTHER" id="PTHR30537">
    <property type="entry name" value="HTH-TYPE TRANSCRIPTIONAL REGULATOR"/>
    <property type="match status" value="1"/>
</dbReference>
<keyword evidence="4" id="KW-0804">Transcription</keyword>
<dbReference type="PANTHER" id="PTHR30537:SF74">
    <property type="entry name" value="HTH-TYPE TRANSCRIPTIONAL REGULATOR TRPI"/>
    <property type="match status" value="1"/>
</dbReference>
<dbReference type="InterPro" id="IPR000847">
    <property type="entry name" value="LysR_HTH_N"/>
</dbReference>
<keyword evidence="3" id="KW-0238">DNA-binding</keyword>
<dbReference type="GO" id="GO:0043565">
    <property type="term" value="F:sequence-specific DNA binding"/>
    <property type="evidence" value="ECO:0007669"/>
    <property type="project" value="TreeGrafter"/>
</dbReference>
<dbReference type="Proteomes" id="UP000054823">
    <property type="component" value="Unassembled WGS sequence"/>
</dbReference>
<sequence length="295" mass="32153">MDKSGFDQMPLEWVRAFEAAARLGSFTAAAQESGLTQSAISQRIGHLEARLGTQLFIRQARQITLTAEGEAWLPHVQAALMGLRDSTEALFGVSRNRLTLSASASVNELWVVPRMAALAQVSGAQISLSTMVVSSGEALDEAALRIRYGSGDWPVHYARPLYEERMSPVAAPSLVGQEPVGKGLAKQVRWQDLPRLSVSGPRPGWRRWCEQTGTATTPVPQLRFDTFATGLAAARAGHGVLLASLPLVASDLAAGRLVRLSDEVLHHHETYWLLGARERLSRRQWQEVSGCLAQI</sequence>
<dbReference type="PRINTS" id="PR00039">
    <property type="entry name" value="HTHLYSR"/>
</dbReference>
<evidence type="ECO:0000256" key="1">
    <source>
        <dbReference type="ARBA" id="ARBA00009437"/>
    </source>
</evidence>
<organism evidence="6 7">
    <name type="scientific">Shimia marina</name>
    <dbReference type="NCBI Taxonomy" id="321267"/>
    <lineage>
        <taxon>Bacteria</taxon>
        <taxon>Pseudomonadati</taxon>
        <taxon>Pseudomonadota</taxon>
        <taxon>Alphaproteobacteria</taxon>
        <taxon>Rhodobacterales</taxon>
        <taxon>Roseobacteraceae</taxon>
    </lineage>
</organism>
<evidence type="ECO:0000259" key="5">
    <source>
        <dbReference type="PROSITE" id="PS50931"/>
    </source>
</evidence>
<dbReference type="Pfam" id="PF03466">
    <property type="entry name" value="LysR_substrate"/>
    <property type="match status" value="1"/>
</dbReference>
<dbReference type="RefSeq" id="WP_058241254.1">
    <property type="nucleotide sequence ID" value="NZ_CYPW01000035.1"/>
</dbReference>
<dbReference type="InterPro" id="IPR036390">
    <property type="entry name" value="WH_DNA-bd_sf"/>
</dbReference>
<protein>
    <submittedName>
        <fullName evidence="6">Gcv operon activator</fullName>
    </submittedName>
</protein>
<gene>
    <name evidence="6" type="primary">gcvA_4</name>
    <name evidence="6" type="ORF">SHM7688_03561</name>
</gene>
<evidence type="ECO:0000313" key="7">
    <source>
        <dbReference type="Proteomes" id="UP000054823"/>
    </source>
</evidence>
<dbReference type="PROSITE" id="PS50931">
    <property type="entry name" value="HTH_LYSR"/>
    <property type="match status" value="1"/>
</dbReference>
<dbReference type="GO" id="GO:0003700">
    <property type="term" value="F:DNA-binding transcription factor activity"/>
    <property type="evidence" value="ECO:0007669"/>
    <property type="project" value="InterPro"/>
</dbReference>
<dbReference type="EMBL" id="CYPW01000035">
    <property type="protein sequence ID" value="CUH54091.1"/>
    <property type="molecule type" value="Genomic_DNA"/>
</dbReference>
<dbReference type="InterPro" id="IPR058163">
    <property type="entry name" value="LysR-type_TF_proteobact-type"/>
</dbReference>
<dbReference type="SUPFAM" id="SSF53850">
    <property type="entry name" value="Periplasmic binding protein-like II"/>
    <property type="match status" value="1"/>
</dbReference>
<evidence type="ECO:0000256" key="2">
    <source>
        <dbReference type="ARBA" id="ARBA00023015"/>
    </source>
</evidence>
<proteinExistence type="inferred from homology"/>
<accession>A0A0P1ETX4</accession>
<keyword evidence="2" id="KW-0805">Transcription regulation</keyword>
<dbReference type="FunFam" id="1.10.10.10:FF:000001">
    <property type="entry name" value="LysR family transcriptional regulator"/>
    <property type="match status" value="1"/>
</dbReference>
<dbReference type="AlphaFoldDB" id="A0A0P1ETX4"/>
<keyword evidence="7" id="KW-1185">Reference proteome</keyword>
<evidence type="ECO:0000256" key="4">
    <source>
        <dbReference type="ARBA" id="ARBA00023163"/>
    </source>
</evidence>
<comment type="similarity">
    <text evidence="1">Belongs to the LysR transcriptional regulatory family.</text>
</comment>
<dbReference type="OrthoDB" id="7846471at2"/>
<dbReference type="SUPFAM" id="SSF46785">
    <property type="entry name" value="Winged helix' DNA-binding domain"/>
    <property type="match status" value="1"/>
</dbReference>